<dbReference type="InterPro" id="IPR037730">
    <property type="entry name" value="IMP2"/>
</dbReference>
<dbReference type="InterPro" id="IPR036286">
    <property type="entry name" value="LexA/Signal_pep-like_sf"/>
</dbReference>
<dbReference type="InterPro" id="IPR019533">
    <property type="entry name" value="Peptidase_S26"/>
</dbReference>
<keyword evidence="5" id="KW-0812">Transmembrane</keyword>
<dbReference type="Proteomes" id="UP000664132">
    <property type="component" value="Unassembled WGS sequence"/>
</dbReference>
<accession>A0A8H7TGJ9</accession>
<dbReference type="GO" id="GO:0006465">
    <property type="term" value="P:signal peptide processing"/>
    <property type="evidence" value="ECO:0007669"/>
    <property type="project" value="InterPro"/>
</dbReference>
<keyword evidence="8" id="KW-1133">Transmembrane helix</keyword>
<dbReference type="CDD" id="cd06530">
    <property type="entry name" value="S26_SPase_I"/>
    <property type="match status" value="1"/>
</dbReference>
<dbReference type="PANTHER" id="PTHR46041:SF2">
    <property type="entry name" value="MITOCHONDRIAL INNER MEMBRANE PROTEASE SUBUNIT 2"/>
    <property type="match status" value="1"/>
</dbReference>
<dbReference type="AlphaFoldDB" id="A0A8H7TGJ9"/>
<comment type="caution">
    <text evidence="13">The sequence shown here is derived from an EMBL/GenBank/DDBJ whole genome shotgun (WGS) entry which is preliminary data.</text>
</comment>
<sequence>MSTSRIFSQLNRRLRWRPTWREVRYWPLTILPWIPAVIFFNDHVGEHVWINGQSMYPFLNSSFNEDLSKDLCWNSRWNPTANLKRGMIVSYQSPAHPEVLVVKRIIALGGDIVYTRAPCPVPTVHIPANHVWVEGDNKDSTKSLDSNTYGPIPLNLITGRLTHVIWPWRSLGAIHWEEFKGRTRVIKGRRDNAPGWD</sequence>
<proteinExistence type="inferred from homology"/>
<dbReference type="GO" id="GO:0006627">
    <property type="term" value="P:protein processing involved in protein targeting to mitochondrion"/>
    <property type="evidence" value="ECO:0007669"/>
    <property type="project" value="InterPro"/>
</dbReference>
<evidence type="ECO:0000256" key="10">
    <source>
        <dbReference type="ARBA" id="ARBA00023136"/>
    </source>
</evidence>
<comment type="similarity">
    <text evidence="2">Belongs to the peptidase S26 family. IMP2 subfamily.</text>
</comment>
<evidence type="ECO:0000256" key="5">
    <source>
        <dbReference type="ARBA" id="ARBA00022692"/>
    </source>
</evidence>
<evidence type="ECO:0000256" key="8">
    <source>
        <dbReference type="ARBA" id="ARBA00022989"/>
    </source>
</evidence>
<organism evidence="13 14">
    <name type="scientific">Cadophora malorum</name>
    <dbReference type="NCBI Taxonomy" id="108018"/>
    <lineage>
        <taxon>Eukaryota</taxon>
        <taxon>Fungi</taxon>
        <taxon>Dikarya</taxon>
        <taxon>Ascomycota</taxon>
        <taxon>Pezizomycotina</taxon>
        <taxon>Leotiomycetes</taxon>
        <taxon>Helotiales</taxon>
        <taxon>Ploettnerulaceae</taxon>
        <taxon>Cadophora</taxon>
    </lineage>
</organism>
<reference evidence="13" key="1">
    <citation type="submission" date="2021-02" db="EMBL/GenBank/DDBJ databases">
        <title>Genome sequence Cadophora malorum strain M34.</title>
        <authorList>
            <person name="Stefanovic E."/>
            <person name="Vu D."/>
            <person name="Scully C."/>
            <person name="Dijksterhuis J."/>
            <person name="Roader J."/>
            <person name="Houbraken J."/>
        </authorList>
    </citation>
    <scope>NUCLEOTIDE SEQUENCE</scope>
    <source>
        <strain evidence="13">M34</strain>
    </source>
</reference>
<dbReference type="OrthoDB" id="9996127at2759"/>
<evidence type="ECO:0000256" key="11">
    <source>
        <dbReference type="PIRSR" id="PIRSR600223-1"/>
    </source>
</evidence>
<dbReference type="PANTHER" id="PTHR46041">
    <property type="entry name" value="MITOCHONDRIAL INNER MEMBRANE PROTEASE SUBUNIT 2"/>
    <property type="match status" value="1"/>
</dbReference>
<keyword evidence="10" id="KW-0472">Membrane</keyword>
<evidence type="ECO:0000256" key="6">
    <source>
        <dbReference type="ARBA" id="ARBA00022792"/>
    </source>
</evidence>
<dbReference type="Pfam" id="PF10502">
    <property type="entry name" value="Peptidase_S26"/>
    <property type="match status" value="1"/>
</dbReference>
<dbReference type="PRINTS" id="PR00727">
    <property type="entry name" value="LEADERPTASE"/>
</dbReference>
<keyword evidence="6" id="KW-0999">Mitochondrion inner membrane</keyword>
<dbReference type="InterPro" id="IPR000223">
    <property type="entry name" value="Pept_S26A_signal_pept_1"/>
</dbReference>
<dbReference type="GO" id="GO:0004252">
    <property type="term" value="F:serine-type endopeptidase activity"/>
    <property type="evidence" value="ECO:0007669"/>
    <property type="project" value="InterPro"/>
</dbReference>
<dbReference type="SUPFAM" id="SSF51306">
    <property type="entry name" value="LexA/Signal peptidase"/>
    <property type="match status" value="1"/>
</dbReference>
<dbReference type="GO" id="GO:0042720">
    <property type="term" value="C:mitochondrial inner membrane peptidase complex"/>
    <property type="evidence" value="ECO:0007669"/>
    <property type="project" value="InterPro"/>
</dbReference>
<protein>
    <recommendedName>
        <fullName evidence="3">Mitochondrial inner membrane protease subunit 2</fullName>
    </recommendedName>
</protein>
<evidence type="ECO:0000256" key="2">
    <source>
        <dbReference type="ARBA" id="ARBA00007066"/>
    </source>
</evidence>
<feature type="active site" evidence="11">
    <location>
        <position position="103"/>
    </location>
</feature>
<dbReference type="Gene3D" id="2.10.109.10">
    <property type="entry name" value="Umud Fragment, subunit A"/>
    <property type="match status" value="1"/>
</dbReference>
<evidence type="ECO:0000256" key="1">
    <source>
        <dbReference type="ARBA" id="ARBA00004434"/>
    </source>
</evidence>
<keyword evidence="7" id="KW-0378">Hydrolase</keyword>
<keyword evidence="14" id="KW-1185">Reference proteome</keyword>
<evidence type="ECO:0000256" key="3">
    <source>
        <dbReference type="ARBA" id="ARBA00013650"/>
    </source>
</evidence>
<comment type="subcellular location">
    <subcellularLocation>
        <location evidence="1">Mitochondrion inner membrane</location>
        <topology evidence="1">Single-pass membrane protein</topology>
    </subcellularLocation>
</comment>
<name>A0A8H7TGJ9_9HELO</name>
<evidence type="ECO:0000313" key="14">
    <source>
        <dbReference type="Proteomes" id="UP000664132"/>
    </source>
</evidence>
<evidence type="ECO:0000256" key="7">
    <source>
        <dbReference type="ARBA" id="ARBA00022801"/>
    </source>
</evidence>
<keyword evidence="4" id="KW-0645">Protease</keyword>
<evidence type="ECO:0000256" key="4">
    <source>
        <dbReference type="ARBA" id="ARBA00022670"/>
    </source>
</evidence>
<gene>
    <name evidence="13" type="ORF">IFR04_007639</name>
</gene>
<feature type="active site" evidence="11">
    <location>
        <position position="54"/>
    </location>
</feature>
<evidence type="ECO:0000256" key="9">
    <source>
        <dbReference type="ARBA" id="ARBA00023128"/>
    </source>
</evidence>
<dbReference type="EMBL" id="JAFJYH010000110">
    <property type="protein sequence ID" value="KAG4419227.1"/>
    <property type="molecule type" value="Genomic_DNA"/>
</dbReference>
<evidence type="ECO:0000259" key="12">
    <source>
        <dbReference type="Pfam" id="PF10502"/>
    </source>
</evidence>
<keyword evidence="9" id="KW-0496">Mitochondrion</keyword>
<feature type="domain" description="Peptidase S26" evidence="12">
    <location>
        <begin position="26"/>
        <end position="114"/>
    </location>
</feature>
<evidence type="ECO:0000313" key="13">
    <source>
        <dbReference type="EMBL" id="KAG4419227.1"/>
    </source>
</evidence>